<keyword evidence="4" id="KW-0326">Glycosidase</keyword>
<dbReference type="SUPFAM" id="SSF51445">
    <property type="entry name" value="(Trans)glycosidases"/>
    <property type="match status" value="1"/>
</dbReference>
<evidence type="ECO:0000259" key="7">
    <source>
        <dbReference type="Pfam" id="PF02055"/>
    </source>
</evidence>
<dbReference type="PRINTS" id="PR00843">
    <property type="entry name" value="GLHYDRLASE30"/>
</dbReference>
<feature type="domain" description="Glycosyl hydrolase family 30 beta sandwich" evidence="8">
    <location>
        <begin position="422"/>
        <end position="482"/>
    </location>
</feature>
<dbReference type="RefSeq" id="WP_344413647.1">
    <property type="nucleotide sequence ID" value="NZ_BAAANN010000003.1"/>
</dbReference>
<dbReference type="InterPro" id="IPR033453">
    <property type="entry name" value="Glyco_hydro_30_TIM-barrel"/>
</dbReference>
<dbReference type="InterPro" id="IPR033452">
    <property type="entry name" value="GH30_C"/>
</dbReference>
<dbReference type="InterPro" id="IPR017853">
    <property type="entry name" value="GH"/>
</dbReference>
<protein>
    <submittedName>
        <fullName evidence="9">Glucosylceramidase</fullName>
    </submittedName>
</protein>
<dbReference type="Proteomes" id="UP001501116">
    <property type="component" value="Unassembled WGS sequence"/>
</dbReference>
<comment type="similarity">
    <text evidence="1 4">Belongs to the glycosyl hydrolase 30 family.</text>
</comment>
<evidence type="ECO:0000256" key="1">
    <source>
        <dbReference type="ARBA" id="ARBA00005382"/>
    </source>
</evidence>
<proteinExistence type="inferred from homology"/>
<keyword evidence="3 4" id="KW-0378">Hydrolase</keyword>
<dbReference type="SUPFAM" id="SSF51011">
    <property type="entry name" value="Glycosyl hydrolase domain"/>
    <property type="match status" value="1"/>
</dbReference>
<dbReference type="PANTHER" id="PTHR11069:SF23">
    <property type="entry name" value="LYSOSOMAL ACID GLUCOSYLCERAMIDASE"/>
    <property type="match status" value="1"/>
</dbReference>
<feature type="domain" description="Glycosyl hydrolase family 30 TIM-barrel" evidence="7">
    <location>
        <begin position="84"/>
        <end position="418"/>
    </location>
</feature>
<evidence type="ECO:0000313" key="9">
    <source>
        <dbReference type="EMBL" id="GAA1943557.1"/>
    </source>
</evidence>
<evidence type="ECO:0000256" key="6">
    <source>
        <dbReference type="SAM" id="SignalP"/>
    </source>
</evidence>
<dbReference type="Gene3D" id="2.60.40.1180">
    <property type="entry name" value="Golgi alpha-mannosidase II"/>
    <property type="match status" value="1"/>
</dbReference>
<evidence type="ECO:0000256" key="5">
    <source>
        <dbReference type="SAM" id="MobiDB-lite"/>
    </source>
</evidence>
<dbReference type="InterPro" id="IPR013780">
    <property type="entry name" value="Glyco_hydro_b"/>
</dbReference>
<evidence type="ECO:0000256" key="3">
    <source>
        <dbReference type="ARBA" id="ARBA00022801"/>
    </source>
</evidence>
<keyword evidence="10" id="KW-1185">Reference proteome</keyword>
<dbReference type="EMBL" id="BAAANN010000003">
    <property type="protein sequence ID" value="GAA1943557.1"/>
    <property type="molecule type" value="Genomic_DNA"/>
</dbReference>
<feature type="signal peptide" evidence="6">
    <location>
        <begin position="1"/>
        <end position="19"/>
    </location>
</feature>
<feature type="compositionally biased region" description="Polar residues" evidence="5">
    <location>
        <begin position="43"/>
        <end position="60"/>
    </location>
</feature>
<feature type="region of interest" description="Disordered" evidence="5">
    <location>
        <begin position="28"/>
        <end position="72"/>
    </location>
</feature>
<name>A0ABP5BIP4_9PSEU</name>
<evidence type="ECO:0000313" key="10">
    <source>
        <dbReference type="Proteomes" id="UP001501116"/>
    </source>
</evidence>
<evidence type="ECO:0000256" key="2">
    <source>
        <dbReference type="ARBA" id="ARBA00022729"/>
    </source>
</evidence>
<feature type="compositionally biased region" description="Low complexity" evidence="5">
    <location>
        <begin position="28"/>
        <end position="42"/>
    </location>
</feature>
<dbReference type="PANTHER" id="PTHR11069">
    <property type="entry name" value="GLUCOSYLCERAMIDASE"/>
    <property type="match status" value="1"/>
</dbReference>
<feature type="chain" id="PRO_5046534428" evidence="6">
    <location>
        <begin position="20"/>
        <end position="491"/>
    </location>
</feature>
<dbReference type="Pfam" id="PF17189">
    <property type="entry name" value="Glyco_hydro_30C"/>
    <property type="match status" value="1"/>
</dbReference>
<comment type="caution">
    <text evidence="9">The sequence shown here is derived from an EMBL/GenBank/DDBJ whole genome shotgun (WGS) entry which is preliminary data.</text>
</comment>
<evidence type="ECO:0000256" key="4">
    <source>
        <dbReference type="RuleBase" id="RU361188"/>
    </source>
</evidence>
<keyword evidence="2 6" id="KW-0732">Signal</keyword>
<dbReference type="Gene3D" id="3.20.20.80">
    <property type="entry name" value="Glycosidases"/>
    <property type="match status" value="1"/>
</dbReference>
<accession>A0ABP5BIP4</accession>
<gene>
    <name evidence="9" type="ORF">GCM10009754_08720</name>
</gene>
<sequence length="491" mass="51354">MVDVRLAFLILSVCVFATACTADDVAPPSGGAAPPSGAVASSITTADGSQRLSPGPSTSWVDGPDSGAGSATVTVHPDAARQTMQGFGASFTDSSADLVAASPRRAELMTALFDPARGIGLTKLRQPMGASDFSATFSTYDDVAPGASDWQLKKFSVDRDRKNILPLLRQAAALNPALSVMATPWSPPAWMKDSGSLTGGKLTAAAFHTYAQYFVRFVRAYADAGVRVDAVTPQNEPTMASPEYPSAQMAASAQAAFIGNDLGPALRAAGLGTRILAYDHNWSDVDYPVSVLDNAKARGFVDGVAFHCYQGDPAAQQEVLDRYPGIGVHLTECSSTQNSADDKGFSDTLLWQAEHLLIEGTRTGASSVLAWNVALDAANGPARGWCRNCTGLLTVDPKVPSGVRFNAAYYVLGHAAKFTVPGAVRIDSTTEGGDGLESTAFRNPDGRISVVVLNTGDARTFDLSLGGRHTTVSLPARSMATYRTAQPQPGG</sequence>
<evidence type="ECO:0000259" key="8">
    <source>
        <dbReference type="Pfam" id="PF17189"/>
    </source>
</evidence>
<dbReference type="InterPro" id="IPR001139">
    <property type="entry name" value="Glyco_hydro_30"/>
</dbReference>
<dbReference type="Pfam" id="PF02055">
    <property type="entry name" value="Glyco_hydro_30"/>
    <property type="match status" value="1"/>
</dbReference>
<reference evidence="10" key="1">
    <citation type="journal article" date="2019" name="Int. J. Syst. Evol. Microbiol.">
        <title>The Global Catalogue of Microorganisms (GCM) 10K type strain sequencing project: providing services to taxonomists for standard genome sequencing and annotation.</title>
        <authorList>
            <consortium name="The Broad Institute Genomics Platform"/>
            <consortium name="The Broad Institute Genome Sequencing Center for Infectious Disease"/>
            <person name="Wu L."/>
            <person name="Ma J."/>
        </authorList>
    </citation>
    <scope>NUCLEOTIDE SEQUENCE [LARGE SCALE GENOMIC DNA]</scope>
    <source>
        <strain evidence="10">JCM 14545</strain>
    </source>
</reference>
<organism evidence="9 10">
    <name type="scientific">Amycolatopsis minnesotensis</name>
    <dbReference type="NCBI Taxonomy" id="337894"/>
    <lineage>
        <taxon>Bacteria</taxon>
        <taxon>Bacillati</taxon>
        <taxon>Actinomycetota</taxon>
        <taxon>Actinomycetes</taxon>
        <taxon>Pseudonocardiales</taxon>
        <taxon>Pseudonocardiaceae</taxon>
        <taxon>Amycolatopsis</taxon>
    </lineage>
</organism>
<dbReference type="PROSITE" id="PS51257">
    <property type="entry name" value="PROKAR_LIPOPROTEIN"/>
    <property type="match status" value="1"/>
</dbReference>